<gene>
    <name evidence="2" type="ORF">GNLVRS02_ARAD1D30184g</name>
</gene>
<dbReference type="PANTHER" id="PTHR28041:SF1">
    <property type="entry name" value="LARGE RIBOSOMAL SUBUNIT PROTEIN ML59"/>
    <property type="match status" value="1"/>
</dbReference>
<dbReference type="GO" id="GO:0005762">
    <property type="term" value="C:mitochondrial large ribosomal subunit"/>
    <property type="evidence" value="ECO:0007669"/>
    <property type="project" value="InterPro"/>
</dbReference>
<dbReference type="InterPro" id="IPR037507">
    <property type="entry name" value="Ribosomal_mL59"/>
</dbReference>
<accession>A0A060TGG2</accession>
<sequence length="203" mass="23378">MRFSLTCLGRKKPRLLASEILKNVEALKTPAKPLRSQEAEFIQAPDLSVNPFFQQLPPTLANFFKKYPPAPFRKYADKPVATNAEDANPFLPNKNPVTGRYAAPKYSLRRQSDLYKAAYRFGIAHLLPKLGNNKKFYEDKHLNKTPVRGSVMFKLTKGERTKDSRIQEVNEALSKADEIIAEHRGRAYRRKLERKSQQTTPWF</sequence>
<protein>
    <submittedName>
        <fullName evidence="2">ARAD1D30184p</fullName>
    </submittedName>
</protein>
<evidence type="ECO:0000313" key="2">
    <source>
        <dbReference type="EMBL" id="CDP38236.1"/>
    </source>
</evidence>
<feature type="domain" description="Large ribosomal subunit protein mL59" evidence="1">
    <location>
        <begin position="59"/>
        <end position="184"/>
    </location>
</feature>
<dbReference type="PhylomeDB" id="A0A060TGG2"/>
<reference evidence="2" key="1">
    <citation type="submission" date="2014-02" db="EMBL/GenBank/DDBJ databases">
        <authorList>
            <person name="Genoscope - CEA"/>
        </authorList>
    </citation>
    <scope>NUCLEOTIDE SEQUENCE</scope>
    <source>
        <strain evidence="2">LS3</strain>
    </source>
</reference>
<dbReference type="AlphaFoldDB" id="A0A060TGG2"/>
<dbReference type="InterPro" id="IPR040922">
    <property type="entry name" value="Ribosomal_mL59_dom"/>
</dbReference>
<reference evidence="2" key="2">
    <citation type="submission" date="2014-06" db="EMBL/GenBank/DDBJ databases">
        <title>The complete genome of Blastobotrys (Arxula) adeninivorans LS3 - a yeast of biotechnological interest.</title>
        <authorList>
            <person name="Kunze G."/>
            <person name="Gaillardin C."/>
            <person name="Czernicka M."/>
            <person name="Durrens P."/>
            <person name="Martin T."/>
            <person name="Boer E."/>
            <person name="Gabaldon T."/>
            <person name="Cruz J."/>
            <person name="Talla E."/>
            <person name="Marck C."/>
            <person name="Goffeau A."/>
            <person name="Barbe V."/>
            <person name="Baret P."/>
            <person name="Baronian K."/>
            <person name="Beier S."/>
            <person name="Bleykasten C."/>
            <person name="Bode R."/>
            <person name="Casaregola S."/>
            <person name="Despons L."/>
            <person name="Fairhead C."/>
            <person name="Giersberg M."/>
            <person name="Gierski P."/>
            <person name="Hahnel U."/>
            <person name="Hartmann A."/>
            <person name="Jankowska D."/>
            <person name="Jubin C."/>
            <person name="Jung P."/>
            <person name="Lafontaine I."/>
            <person name="Leh-Louis V."/>
            <person name="Lemaire M."/>
            <person name="Marcet-Houben M."/>
            <person name="Mascher M."/>
            <person name="Morel G."/>
            <person name="Richard G.-F."/>
            <person name="Riechen J."/>
            <person name="Sacerdot C."/>
            <person name="Sarkar A."/>
            <person name="Savel G."/>
            <person name="Schacherer J."/>
            <person name="Sherman D."/>
            <person name="Straub M.-L."/>
            <person name="Stein N."/>
            <person name="Thierry A."/>
            <person name="Trautwein-Schult A."/>
            <person name="Westhof E."/>
            <person name="Worch S."/>
            <person name="Dujon B."/>
            <person name="Souciet J.-L."/>
            <person name="Wincker P."/>
            <person name="Scholz U."/>
            <person name="Neuveglise N."/>
        </authorList>
    </citation>
    <scope>NUCLEOTIDE SEQUENCE</scope>
    <source>
        <strain evidence="2">LS3</strain>
    </source>
</reference>
<name>A0A060TGG2_BLAAD</name>
<evidence type="ECO:0000259" key="1">
    <source>
        <dbReference type="Pfam" id="PF18126"/>
    </source>
</evidence>
<organism evidence="2">
    <name type="scientific">Blastobotrys adeninivorans</name>
    <name type="common">Yeast</name>
    <name type="synonym">Arxula adeninivorans</name>
    <dbReference type="NCBI Taxonomy" id="409370"/>
    <lineage>
        <taxon>Eukaryota</taxon>
        <taxon>Fungi</taxon>
        <taxon>Dikarya</taxon>
        <taxon>Ascomycota</taxon>
        <taxon>Saccharomycotina</taxon>
        <taxon>Dipodascomycetes</taxon>
        <taxon>Dipodascales</taxon>
        <taxon>Trichomonascaceae</taxon>
        <taxon>Blastobotrys</taxon>
    </lineage>
</organism>
<dbReference type="PANTHER" id="PTHR28041">
    <property type="entry name" value="54S RIBOSOMAL PROTEIN L25, MITOCHONDRIAL"/>
    <property type="match status" value="1"/>
</dbReference>
<dbReference type="Pfam" id="PF18126">
    <property type="entry name" value="Mitoc_mL59"/>
    <property type="match status" value="1"/>
</dbReference>
<proteinExistence type="predicted"/>
<dbReference type="GO" id="GO:0003735">
    <property type="term" value="F:structural constituent of ribosome"/>
    <property type="evidence" value="ECO:0007669"/>
    <property type="project" value="InterPro"/>
</dbReference>
<dbReference type="EMBL" id="HG937694">
    <property type="protein sequence ID" value="CDP38236.1"/>
    <property type="molecule type" value="Genomic_DNA"/>
</dbReference>